<comment type="caution">
    <text evidence="9">The sequence shown here is derived from an EMBL/GenBank/DDBJ whole genome shotgun (WGS) entry which is preliminary data.</text>
</comment>
<keyword evidence="10" id="KW-1185">Reference proteome</keyword>
<name>A0ABS2NIG6_9BACI</name>
<evidence type="ECO:0000256" key="3">
    <source>
        <dbReference type="ARBA" id="ARBA00022723"/>
    </source>
</evidence>
<dbReference type="Proteomes" id="UP001646157">
    <property type="component" value="Unassembled WGS sequence"/>
</dbReference>
<dbReference type="HAMAP" id="MF_01933">
    <property type="entry name" value="MenC_2"/>
    <property type="match status" value="1"/>
</dbReference>
<dbReference type="SMART" id="SM00922">
    <property type="entry name" value="MR_MLE"/>
    <property type="match status" value="1"/>
</dbReference>
<dbReference type="Gene3D" id="3.30.390.10">
    <property type="entry name" value="Enolase-like, N-terminal domain"/>
    <property type="match status" value="1"/>
</dbReference>
<dbReference type="CDD" id="cd03317">
    <property type="entry name" value="NAAAR"/>
    <property type="match status" value="1"/>
</dbReference>
<evidence type="ECO:0000256" key="2">
    <source>
        <dbReference type="ARBA" id="ARBA00022428"/>
    </source>
</evidence>
<feature type="active site" description="Proton acceptor" evidence="7">
    <location>
        <position position="269"/>
    </location>
</feature>
<keyword evidence="2 7" id="KW-0474">Menaquinone biosynthesis</keyword>
<proteinExistence type="inferred from homology"/>
<dbReference type="EMBL" id="JAFBDZ010000005">
    <property type="protein sequence ID" value="MBM7587655.1"/>
    <property type="molecule type" value="Genomic_DNA"/>
</dbReference>
<comment type="pathway">
    <text evidence="7">Quinol/quinone metabolism; 1,4-dihydroxy-2-naphthoate biosynthesis; 1,4-dihydroxy-2-naphthoate from chorismate: step 4/7.</text>
</comment>
<evidence type="ECO:0000259" key="8">
    <source>
        <dbReference type="SMART" id="SM00922"/>
    </source>
</evidence>
<dbReference type="InterPro" id="IPR036849">
    <property type="entry name" value="Enolase-like_C_sf"/>
</dbReference>
<feature type="binding site" evidence="7">
    <location>
        <position position="195"/>
    </location>
    <ligand>
        <name>Mg(2+)</name>
        <dbReference type="ChEBI" id="CHEBI:18420"/>
    </ligand>
</feature>
<evidence type="ECO:0000256" key="6">
    <source>
        <dbReference type="ARBA" id="ARBA00029491"/>
    </source>
</evidence>
<feature type="domain" description="Mandelate racemase/muconate lactonizing enzyme C-terminal" evidence="8">
    <location>
        <begin position="149"/>
        <end position="241"/>
    </location>
</feature>
<dbReference type="Gene3D" id="3.20.20.120">
    <property type="entry name" value="Enolase-like C-terminal domain"/>
    <property type="match status" value="1"/>
</dbReference>
<feature type="binding site" evidence="7">
    <location>
        <position position="245"/>
    </location>
    <ligand>
        <name>Mg(2+)</name>
        <dbReference type="ChEBI" id="CHEBI:18420"/>
    </ligand>
</feature>
<dbReference type="EC" id="4.2.1.113" evidence="6 7"/>
<dbReference type="SFLD" id="SFLDG00180">
    <property type="entry name" value="muconate_cycloisomerase"/>
    <property type="match status" value="1"/>
</dbReference>
<comment type="cofactor">
    <cofactor evidence="1 7">
        <name>a divalent metal cation</name>
        <dbReference type="ChEBI" id="CHEBI:60240"/>
    </cofactor>
</comment>
<accession>A0ABS2NIG6</accession>
<organism evidence="9 10">
    <name type="scientific">Rossellomorea pakistanensis</name>
    <dbReference type="NCBI Taxonomy" id="992288"/>
    <lineage>
        <taxon>Bacteria</taxon>
        <taxon>Bacillati</taxon>
        <taxon>Bacillota</taxon>
        <taxon>Bacilli</taxon>
        <taxon>Bacillales</taxon>
        <taxon>Bacillaceae</taxon>
        <taxon>Rossellomorea</taxon>
    </lineage>
</organism>
<dbReference type="InterPro" id="IPR047585">
    <property type="entry name" value="MenC"/>
</dbReference>
<dbReference type="GO" id="GO:0043748">
    <property type="term" value="F:O-succinylbenzoate synthase activity"/>
    <property type="evidence" value="ECO:0007669"/>
    <property type="project" value="UniProtKB-EC"/>
</dbReference>
<dbReference type="PANTHER" id="PTHR48073">
    <property type="entry name" value="O-SUCCINYLBENZOATE SYNTHASE-RELATED"/>
    <property type="match status" value="1"/>
</dbReference>
<dbReference type="SFLD" id="SFLDS00001">
    <property type="entry name" value="Enolase"/>
    <property type="match status" value="1"/>
</dbReference>
<feature type="active site" description="Proton donor" evidence="7">
    <location>
        <position position="170"/>
    </location>
</feature>
<dbReference type="SUPFAM" id="SSF51604">
    <property type="entry name" value="Enolase C-terminal domain-like"/>
    <property type="match status" value="1"/>
</dbReference>
<dbReference type="Pfam" id="PF02746">
    <property type="entry name" value="MR_MLE_N"/>
    <property type="match status" value="1"/>
</dbReference>
<dbReference type="NCBIfam" id="TIGR01928">
    <property type="entry name" value="menC_lowGC_arch"/>
    <property type="match status" value="1"/>
</dbReference>
<dbReference type="SUPFAM" id="SSF54826">
    <property type="entry name" value="Enolase N-terminal domain-like"/>
    <property type="match status" value="1"/>
</dbReference>
<evidence type="ECO:0000313" key="10">
    <source>
        <dbReference type="Proteomes" id="UP001646157"/>
    </source>
</evidence>
<dbReference type="InterPro" id="IPR029017">
    <property type="entry name" value="Enolase-like_N"/>
</dbReference>
<gene>
    <name evidence="7" type="primary">menC</name>
    <name evidence="9" type="ORF">JOC86_004229</name>
</gene>
<comment type="catalytic activity">
    <reaction evidence="7">
        <text>(1R,6R)-6-hydroxy-2-succinyl-cyclohexa-2,4-diene-1-carboxylate = 2-succinylbenzoate + H2O</text>
        <dbReference type="Rhea" id="RHEA:10196"/>
        <dbReference type="ChEBI" id="CHEBI:15377"/>
        <dbReference type="ChEBI" id="CHEBI:18325"/>
        <dbReference type="ChEBI" id="CHEBI:58689"/>
        <dbReference type="EC" id="4.2.1.113"/>
    </reaction>
</comment>
<reference evidence="9 10" key="1">
    <citation type="submission" date="2021-01" db="EMBL/GenBank/DDBJ databases">
        <title>Genomic Encyclopedia of Type Strains, Phase IV (KMG-IV): sequencing the most valuable type-strain genomes for metagenomic binning, comparative biology and taxonomic classification.</title>
        <authorList>
            <person name="Goeker M."/>
        </authorList>
    </citation>
    <scope>NUCLEOTIDE SEQUENCE [LARGE SCALE GENOMIC DNA]</scope>
    <source>
        <strain evidence="9 10">DSM 24834</strain>
    </source>
</reference>
<keyword evidence="5 7" id="KW-0456">Lyase</keyword>
<evidence type="ECO:0000313" key="9">
    <source>
        <dbReference type="EMBL" id="MBM7587655.1"/>
    </source>
</evidence>
<evidence type="ECO:0000256" key="7">
    <source>
        <dbReference type="HAMAP-Rule" id="MF_01933"/>
    </source>
</evidence>
<dbReference type="InterPro" id="IPR013342">
    <property type="entry name" value="Mandelate_racemase_C"/>
</dbReference>
<dbReference type="PANTHER" id="PTHR48073:SF5">
    <property type="entry name" value="O-SUCCINYLBENZOATE SYNTHASE"/>
    <property type="match status" value="1"/>
</dbReference>
<feature type="binding site" evidence="7">
    <location>
        <position position="220"/>
    </location>
    <ligand>
        <name>Mg(2+)</name>
        <dbReference type="ChEBI" id="CHEBI:18420"/>
    </ligand>
</feature>
<evidence type="ECO:0000256" key="1">
    <source>
        <dbReference type="ARBA" id="ARBA00001968"/>
    </source>
</evidence>
<dbReference type="RefSeq" id="WP_239587748.1">
    <property type="nucleotide sequence ID" value="NZ_JAFBDZ010000005.1"/>
</dbReference>
<dbReference type="InterPro" id="IPR010197">
    <property type="entry name" value="OSBS/NAAAR"/>
</dbReference>
<comment type="pathway">
    <text evidence="7">Quinol/quinone metabolism; menaquinone biosynthesis.</text>
</comment>
<evidence type="ECO:0000256" key="5">
    <source>
        <dbReference type="ARBA" id="ARBA00023239"/>
    </source>
</evidence>
<dbReference type="InterPro" id="IPR029065">
    <property type="entry name" value="Enolase_C-like"/>
</dbReference>
<protein>
    <recommendedName>
        <fullName evidence="6 7">o-succinylbenzoate synthase</fullName>
        <shortName evidence="7">OSB synthase</shortName>
        <shortName evidence="7">OSBS</shortName>
        <ecNumber evidence="6 7">4.2.1.113</ecNumber>
    </recommendedName>
    <alternativeName>
        <fullName evidence="7">4-(2'-carboxyphenyl)-4-oxybutyric acid synthase</fullName>
    </alternativeName>
    <alternativeName>
        <fullName evidence="7">o-succinylbenzoic acid synthase</fullName>
    </alternativeName>
</protein>
<dbReference type="Pfam" id="PF13378">
    <property type="entry name" value="MR_MLE_C"/>
    <property type="match status" value="1"/>
</dbReference>
<dbReference type="InterPro" id="IPR013341">
    <property type="entry name" value="Mandelate_racemase_N_dom"/>
</dbReference>
<keyword evidence="3 7" id="KW-0479">Metal-binding</keyword>
<dbReference type="SFLD" id="SFLDF00009">
    <property type="entry name" value="o-succinylbenzoate_synthase"/>
    <property type="match status" value="1"/>
</dbReference>
<keyword evidence="4 7" id="KW-0460">Magnesium</keyword>
<evidence type="ECO:0000256" key="4">
    <source>
        <dbReference type="ARBA" id="ARBA00022842"/>
    </source>
</evidence>
<sequence length="374" mass="42090">MSHLQPIQLKEVTLHKLMMRLKSPFSTSFGTFQDKEFFVIEAVGESGLIGWGESVAFSSPWYTEETFKTNEHMLEDFLIPLLLENPVNHPDEVSERFLPIRRNNMAKAALEGAVWDLYSKQLGIPLAKALGGTKKEIDVGISIGVQDTMNDLIQLIEGYLEEGYKRIKVKIKPGWDVEVIKELRRNFPSLPFMADANSAYTLKDIELLKQLDEYNLLMIEQPLAYDDIVDHAILQKELKTPICLDESILSFEDARKAIELGSCQIINIKIGRVGGLSEAKKIHDYCKQKGIAVWCGGMLEAGIGRAHNIALTTLDQFILPGDTAGSSRYWERDIIDPEVTVHNGQIVVPDTSGIGYEVNREVLRSYTIETKTFS</sequence>
<comment type="similarity">
    <text evidence="7">Belongs to the mandelate racemase/muconate lactonizing enzyme family. MenC type 2 subfamily.</text>
</comment>
<comment type="function">
    <text evidence="7">Converts 2-succinyl-6-hydroxy-2,4-cyclohexadiene-1-carboxylate (SHCHC) to 2-succinylbenzoate (OSB).</text>
</comment>